<dbReference type="EMBL" id="CAMGYJ010000009">
    <property type="protein sequence ID" value="CAI0541851.1"/>
    <property type="molecule type" value="Genomic_DNA"/>
</dbReference>
<dbReference type="EMBL" id="CAMGYJ010000002">
    <property type="protein sequence ID" value="CAI0380214.1"/>
    <property type="molecule type" value="Genomic_DNA"/>
</dbReference>
<dbReference type="Proteomes" id="UP001154282">
    <property type="component" value="Unassembled WGS sequence"/>
</dbReference>
<dbReference type="EMBL" id="CAMGYJ010000004">
    <property type="protein sequence ID" value="CAI0401992.1"/>
    <property type="molecule type" value="Genomic_DNA"/>
</dbReference>
<dbReference type="AlphaFoldDB" id="A0AAV0IWH6"/>
<evidence type="ECO:0000313" key="3">
    <source>
        <dbReference type="EMBL" id="CAI0401992.1"/>
    </source>
</evidence>
<evidence type="ECO:0000313" key="2">
    <source>
        <dbReference type="EMBL" id="CAI0380214.1"/>
    </source>
</evidence>
<dbReference type="EMBL" id="CAMGYJ010000004">
    <property type="protein sequence ID" value="CAI0401993.1"/>
    <property type="molecule type" value="Genomic_DNA"/>
</dbReference>
<evidence type="ECO:0000256" key="1">
    <source>
        <dbReference type="SAM" id="MobiDB-lite"/>
    </source>
</evidence>
<evidence type="ECO:0000313" key="5">
    <source>
        <dbReference type="EMBL" id="CAI0541851.1"/>
    </source>
</evidence>
<evidence type="ECO:0000313" key="6">
    <source>
        <dbReference type="Proteomes" id="UP001154282"/>
    </source>
</evidence>
<keyword evidence="6" id="KW-1185">Reference proteome</keyword>
<accession>A0AAV0IWH6</accession>
<sequence>MAIDGGEGNKVARQRPGSDGGTRKGRRKERGSTTAALSFSGGDKDKMSELCFGERSVEEGRSRRGRKELAVKCPLAGSLGKEKGRSSK</sequence>
<comment type="caution">
    <text evidence="4">The sequence shown here is derived from an EMBL/GenBank/DDBJ whole genome shotgun (WGS) entry which is preliminary data.</text>
</comment>
<reference evidence="4" key="1">
    <citation type="submission" date="2022-08" db="EMBL/GenBank/DDBJ databases">
        <authorList>
            <person name="Gutierrez-Valencia J."/>
        </authorList>
    </citation>
    <scope>NUCLEOTIDE SEQUENCE</scope>
</reference>
<protein>
    <submittedName>
        <fullName evidence="4">Uncharacterized protein</fullName>
    </submittedName>
</protein>
<organism evidence="4 6">
    <name type="scientific">Linum tenue</name>
    <dbReference type="NCBI Taxonomy" id="586396"/>
    <lineage>
        <taxon>Eukaryota</taxon>
        <taxon>Viridiplantae</taxon>
        <taxon>Streptophyta</taxon>
        <taxon>Embryophyta</taxon>
        <taxon>Tracheophyta</taxon>
        <taxon>Spermatophyta</taxon>
        <taxon>Magnoliopsida</taxon>
        <taxon>eudicotyledons</taxon>
        <taxon>Gunneridae</taxon>
        <taxon>Pentapetalae</taxon>
        <taxon>rosids</taxon>
        <taxon>fabids</taxon>
        <taxon>Malpighiales</taxon>
        <taxon>Linaceae</taxon>
        <taxon>Linum</taxon>
    </lineage>
</organism>
<feature type="compositionally biased region" description="Basic and acidic residues" evidence="1">
    <location>
        <begin position="55"/>
        <end position="70"/>
    </location>
</feature>
<feature type="region of interest" description="Disordered" evidence="1">
    <location>
        <begin position="1"/>
        <end position="88"/>
    </location>
</feature>
<gene>
    <name evidence="3" type="ORF">LITE_LOCUS11425</name>
    <name evidence="4" type="ORF">LITE_LOCUS11426</name>
    <name evidence="2" type="ORF">LITE_LOCUS2573</name>
    <name evidence="5" type="ORF">LITE_LOCUS42258</name>
</gene>
<name>A0AAV0IWH6_9ROSI</name>
<proteinExistence type="predicted"/>
<evidence type="ECO:0000313" key="4">
    <source>
        <dbReference type="EMBL" id="CAI0401993.1"/>
    </source>
</evidence>